<dbReference type="EMBL" id="LCZJ02000019">
    <property type="protein sequence ID" value="KTD86687.1"/>
    <property type="molecule type" value="Genomic_DNA"/>
</dbReference>
<gene>
    <name evidence="2" type="ORF">UQ64_14640</name>
</gene>
<dbReference type="OrthoDB" id="2063545at2"/>
<keyword evidence="1" id="KW-0472">Membrane</keyword>
<proteinExistence type="predicted"/>
<keyword evidence="1" id="KW-1133">Transmembrane helix</keyword>
<dbReference type="Pfam" id="PF06496">
    <property type="entry name" value="DUF1097"/>
    <property type="match status" value="1"/>
</dbReference>
<feature type="transmembrane region" description="Helical" evidence="1">
    <location>
        <begin position="112"/>
        <end position="133"/>
    </location>
</feature>
<accession>A0A0W1AZK2</accession>
<evidence type="ECO:0000256" key="1">
    <source>
        <dbReference type="SAM" id="Phobius"/>
    </source>
</evidence>
<sequence>MTKGKFFWIAFFIGAQAFLLQVIDQVLAPLCPPDGNVGFGWISFQAWAMYFLSGLNVVGAVKAFFSYGIGILASVAIMVSGGMLSGLGFFTIPVVLLIVVPIVIYFELAPSLLSYVPAMFVGAGVYFGFMSYIEAATYTGAAITELIYCALGLLFGYVTVTFRGWYEKHFVNNKTNGIQIN</sequence>
<dbReference type="Proteomes" id="UP000054709">
    <property type="component" value="Unassembled WGS sequence"/>
</dbReference>
<feature type="transmembrane region" description="Helical" evidence="1">
    <location>
        <begin position="7"/>
        <end position="27"/>
    </location>
</feature>
<feature type="transmembrane region" description="Helical" evidence="1">
    <location>
        <begin position="87"/>
        <end position="106"/>
    </location>
</feature>
<evidence type="ECO:0000313" key="3">
    <source>
        <dbReference type="Proteomes" id="UP000054709"/>
    </source>
</evidence>
<feature type="transmembrane region" description="Helical" evidence="1">
    <location>
        <begin position="47"/>
        <end position="75"/>
    </location>
</feature>
<keyword evidence="3" id="KW-1185">Reference proteome</keyword>
<dbReference type="RefSeq" id="WP_060623575.1">
    <property type="nucleotide sequence ID" value="NZ_LCZJ02000019.1"/>
</dbReference>
<comment type="caution">
    <text evidence="2">The sequence shown here is derived from an EMBL/GenBank/DDBJ whole genome shotgun (WGS) entry which is preliminary data.</text>
</comment>
<dbReference type="InterPro" id="IPR009476">
    <property type="entry name" value="DUF1097"/>
</dbReference>
<organism evidence="2 3">
    <name type="scientific">Paenibacillus etheri</name>
    <dbReference type="NCBI Taxonomy" id="1306852"/>
    <lineage>
        <taxon>Bacteria</taxon>
        <taxon>Bacillati</taxon>
        <taxon>Bacillota</taxon>
        <taxon>Bacilli</taxon>
        <taxon>Bacillales</taxon>
        <taxon>Paenibacillaceae</taxon>
        <taxon>Paenibacillus</taxon>
    </lineage>
</organism>
<reference evidence="2 3" key="1">
    <citation type="journal article" date="2015" name="Int. Biodeterior. Biodegradation">
        <title>Physiological and genetic screening methods for the isolation of methyl tert-butyl ether-degrading bacteria for bioremediation purposes.</title>
        <authorList>
            <person name="Guisado I.M."/>
            <person name="Purswani J."/>
            <person name="Gonzalez Lopez J."/>
            <person name="Pozo C."/>
        </authorList>
    </citation>
    <scope>NUCLEOTIDE SEQUENCE [LARGE SCALE GENOMIC DNA]</scope>
    <source>
        <strain evidence="2 3">SH7</strain>
    </source>
</reference>
<protein>
    <recommendedName>
        <fullName evidence="4">DUF1097 domain-containing protein</fullName>
    </recommendedName>
</protein>
<keyword evidence="1" id="KW-0812">Transmembrane</keyword>
<name>A0A0W1AZK2_9BACL</name>
<evidence type="ECO:0008006" key="4">
    <source>
        <dbReference type="Google" id="ProtNLM"/>
    </source>
</evidence>
<evidence type="ECO:0000313" key="2">
    <source>
        <dbReference type="EMBL" id="KTD86687.1"/>
    </source>
</evidence>
<feature type="transmembrane region" description="Helical" evidence="1">
    <location>
        <begin position="145"/>
        <end position="166"/>
    </location>
</feature>
<dbReference type="AlphaFoldDB" id="A0A0W1AZK2"/>